<dbReference type="GO" id="GO:0000139">
    <property type="term" value="C:Golgi membrane"/>
    <property type="evidence" value="ECO:0007669"/>
    <property type="project" value="UniProtKB-SubCell"/>
</dbReference>
<evidence type="ECO:0000313" key="15">
    <source>
        <dbReference type="Proteomes" id="UP000007879"/>
    </source>
</evidence>
<dbReference type="PANTHER" id="PTHR14043:SF2">
    <property type="entry name" value="HOMEOBOX PROTEIN CUT"/>
    <property type="match status" value="1"/>
</dbReference>
<keyword evidence="7" id="KW-0333">Golgi apparatus</keyword>
<accession>A0A1X7VHG4</accession>
<dbReference type="KEGG" id="aqu:100640068"/>
<keyword evidence="6 11" id="KW-1133">Transmembrane helix</keyword>
<dbReference type="InterPro" id="IPR012955">
    <property type="entry name" value="CASP_C"/>
</dbReference>
<comment type="similarity">
    <text evidence="2">Belongs to the CASP family.</text>
</comment>
<evidence type="ECO:0000256" key="11">
    <source>
        <dbReference type="SAM" id="Phobius"/>
    </source>
</evidence>
<dbReference type="InParanoid" id="A0A1X7VHG4"/>
<evidence type="ECO:0000259" key="12">
    <source>
        <dbReference type="Pfam" id="PF08172"/>
    </source>
</evidence>
<dbReference type="EnsemblMetazoa" id="Aqu2.1.39755_001">
    <property type="protein sequence ID" value="Aqu2.1.39755_001"/>
    <property type="gene ID" value="Aqu2.1.39755"/>
</dbReference>
<evidence type="ECO:0000259" key="13">
    <source>
        <dbReference type="Pfam" id="PF25398"/>
    </source>
</evidence>
<dbReference type="Pfam" id="PF08172">
    <property type="entry name" value="CASP_C"/>
    <property type="match status" value="1"/>
</dbReference>
<feature type="coiled-coil region" evidence="10">
    <location>
        <begin position="474"/>
        <end position="508"/>
    </location>
</feature>
<name>A0A1X7VHG4_AMPQE</name>
<organism evidence="14">
    <name type="scientific">Amphimedon queenslandica</name>
    <name type="common">Sponge</name>
    <dbReference type="NCBI Taxonomy" id="400682"/>
    <lineage>
        <taxon>Eukaryota</taxon>
        <taxon>Metazoa</taxon>
        <taxon>Porifera</taxon>
        <taxon>Demospongiae</taxon>
        <taxon>Heteroscleromorpha</taxon>
        <taxon>Haplosclerida</taxon>
        <taxon>Niphatidae</taxon>
        <taxon>Amphimedon</taxon>
    </lineage>
</organism>
<keyword evidence="8 10" id="KW-0175">Coiled coil</keyword>
<dbReference type="STRING" id="400682.A0A1X7VHG4"/>
<dbReference type="GO" id="GO:0006891">
    <property type="term" value="P:intra-Golgi vesicle-mediated transport"/>
    <property type="evidence" value="ECO:0007669"/>
    <property type="project" value="InterPro"/>
</dbReference>
<sequence>MAYQSAIQFWKTFDLHSLQKQLDEEATEVARRQDESDLSVRKLVELSKEFKKNSNEEVRKAMSPILRAFQSEIDSLTRRASTAETHFLNAYKKFIEIPDPSPLLESAVGQHQKLMNMQDLAVENSKLRETLDEYTKEFAQVKNQATTINKLKNQIKELENSIEEKAKSKAKEQTAQLMETFEEKEREFAEVLSAANSSTKESVNKCTVLQAALESTQAELFELKNKLDENSSAKLAEMDILVTDLDRANQRAQLAEKELERLQTLTQQKDTQLKSSVDTSELELELKVKDKELTSVREDVERLQKNLLTLRDKSTNQIELLEKELRDKGIRLSEAERLLSQQEDYEEIKKELNIMRSVEFSHSSQEATPTSSVKPLEVLLLEKNRGLMNENTRLKTELSELRIHFSSLQRQHNETLQSVQDQQLLINQLETDLAQIQPYLPPRPEAEGQASSSEFIAEAVKDIHPERNDEGSLLAIVTSQRERLKQRNMELEAECQEHKQSAVVLQREVDTLRGDNVKLYEKVRFLQTYSTTTKPTGDDLTSRYSSQYEARLDPFAAFSSKERQRKYMQLSGPDKATLILGRFILSNKVARMITFFYIIIIHLIIMLVLAKLVNTASDSTIDLYTECAKKFSQHMSVFHDVQPGDHHLPVAGEGG</sequence>
<feature type="domain" description="Cux N-terminal" evidence="13">
    <location>
        <begin position="3"/>
        <end position="110"/>
    </location>
</feature>
<gene>
    <name evidence="14" type="primary">100640068</name>
</gene>
<dbReference type="AlphaFoldDB" id="A0A1X7VHG4"/>
<evidence type="ECO:0000256" key="1">
    <source>
        <dbReference type="ARBA" id="ARBA00004409"/>
    </source>
</evidence>
<evidence type="ECO:0000256" key="6">
    <source>
        <dbReference type="ARBA" id="ARBA00022989"/>
    </source>
</evidence>
<keyword evidence="15" id="KW-1185">Reference proteome</keyword>
<dbReference type="eggNOG" id="KOG0963">
    <property type="taxonomic scope" value="Eukaryota"/>
</dbReference>
<evidence type="ECO:0000256" key="10">
    <source>
        <dbReference type="SAM" id="Coils"/>
    </source>
</evidence>
<evidence type="ECO:0000256" key="3">
    <source>
        <dbReference type="ARBA" id="ARBA00018691"/>
    </source>
</evidence>
<proteinExistence type="inferred from homology"/>
<keyword evidence="5 11" id="KW-0812">Transmembrane</keyword>
<protein>
    <recommendedName>
        <fullName evidence="3">Protein CASP</fullName>
    </recommendedName>
</protein>
<dbReference type="GO" id="GO:0000977">
    <property type="term" value="F:RNA polymerase II transcription regulatory region sequence-specific DNA binding"/>
    <property type="evidence" value="ECO:0007669"/>
    <property type="project" value="TreeGrafter"/>
</dbReference>
<dbReference type="InterPro" id="IPR057476">
    <property type="entry name" value="Cux_N"/>
</dbReference>
<dbReference type="PANTHER" id="PTHR14043">
    <property type="entry name" value="CCAAT DISPLACEMENT PROTEIN-RELATED"/>
    <property type="match status" value="1"/>
</dbReference>
<feature type="coiled-coil region" evidence="10">
    <location>
        <begin position="384"/>
        <end position="411"/>
    </location>
</feature>
<evidence type="ECO:0000256" key="8">
    <source>
        <dbReference type="ARBA" id="ARBA00023054"/>
    </source>
</evidence>
<reference evidence="15" key="1">
    <citation type="journal article" date="2010" name="Nature">
        <title>The Amphimedon queenslandica genome and the evolution of animal complexity.</title>
        <authorList>
            <person name="Srivastava M."/>
            <person name="Simakov O."/>
            <person name="Chapman J."/>
            <person name="Fahey B."/>
            <person name="Gauthier M.E."/>
            <person name="Mitros T."/>
            <person name="Richards G.S."/>
            <person name="Conaco C."/>
            <person name="Dacre M."/>
            <person name="Hellsten U."/>
            <person name="Larroux C."/>
            <person name="Putnam N.H."/>
            <person name="Stanke M."/>
            <person name="Adamska M."/>
            <person name="Darling A."/>
            <person name="Degnan S.M."/>
            <person name="Oakley T.H."/>
            <person name="Plachetzki D.C."/>
            <person name="Zhai Y."/>
            <person name="Adamski M."/>
            <person name="Calcino A."/>
            <person name="Cummins S.F."/>
            <person name="Goodstein D.M."/>
            <person name="Harris C."/>
            <person name="Jackson D.J."/>
            <person name="Leys S.P."/>
            <person name="Shu S."/>
            <person name="Woodcroft B.J."/>
            <person name="Vervoort M."/>
            <person name="Kosik K.S."/>
            <person name="Manning G."/>
            <person name="Degnan B.M."/>
            <person name="Rokhsar D.S."/>
        </authorList>
    </citation>
    <scope>NUCLEOTIDE SEQUENCE [LARGE SCALE GENOMIC DNA]</scope>
</reference>
<evidence type="ECO:0000256" key="9">
    <source>
        <dbReference type="ARBA" id="ARBA00023136"/>
    </source>
</evidence>
<dbReference type="Pfam" id="PF25398">
    <property type="entry name" value="CUX1_N"/>
    <property type="match status" value="1"/>
</dbReference>
<evidence type="ECO:0000256" key="4">
    <source>
        <dbReference type="ARBA" id="ARBA00022448"/>
    </source>
</evidence>
<keyword evidence="4" id="KW-0813">Transport</keyword>
<evidence type="ECO:0000256" key="5">
    <source>
        <dbReference type="ARBA" id="ARBA00022692"/>
    </source>
</evidence>
<dbReference type="GO" id="GO:0005634">
    <property type="term" value="C:nucleus"/>
    <property type="evidence" value="ECO:0007669"/>
    <property type="project" value="TreeGrafter"/>
</dbReference>
<comment type="subcellular location">
    <subcellularLocation>
        <location evidence="1">Golgi apparatus membrane</location>
        <topology evidence="1">Single-pass type IV membrane protein</topology>
    </subcellularLocation>
</comment>
<keyword evidence="9 11" id="KW-0472">Membrane</keyword>
<feature type="coiled-coil region" evidence="10">
    <location>
        <begin position="117"/>
        <end position="355"/>
    </location>
</feature>
<feature type="transmembrane region" description="Helical" evidence="11">
    <location>
        <begin position="592"/>
        <end position="613"/>
    </location>
</feature>
<reference evidence="14" key="2">
    <citation type="submission" date="2017-05" db="UniProtKB">
        <authorList>
            <consortium name="EnsemblMetazoa"/>
        </authorList>
    </citation>
    <scope>IDENTIFICATION</scope>
</reference>
<dbReference type="EnsemblMetazoa" id="XM_003384115.3">
    <property type="protein sequence ID" value="XP_003384163.1"/>
    <property type="gene ID" value="LOC100640068"/>
</dbReference>
<evidence type="ECO:0000256" key="7">
    <source>
        <dbReference type="ARBA" id="ARBA00023034"/>
    </source>
</evidence>
<feature type="domain" description="CASP C-terminal" evidence="12">
    <location>
        <begin position="407"/>
        <end position="614"/>
    </location>
</feature>
<dbReference type="GO" id="GO:0000981">
    <property type="term" value="F:DNA-binding transcription factor activity, RNA polymerase II-specific"/>
    <property type="evidence" value="ECO:0007669"/>
    <property type="project" value="TreeGrafter"/>
</dbReference>
<evidence type="ECO:0000313" key="14">
    <source>
        <dbReference type="EnsemblMetazoa" id="Aqu2.1.39755_001"/>
    </source>
</evidence>
<evidence type="ECO:0000256" key="2">
    <source>
        <dbReference type="ARBA" id="ARBA00006415"/>
    </source>
</evidence>
<dbReference type="OrthoDB" id="10257567at2759"/>
<dbReference type="Proteomes" id="UP000007879">
    <property type="component" value="Unassembled WGS sequence"/>
</dbReference>